<feature type="transmembrane region" description="Helical" evidence="13">
    <location>
        <begin position="98"/>
        <end position="124"/>
    </location>
</feature>
<feature type="transmembrane region" description="Helical" evidence="13">
    <location>
        <begin position="188"/>
        <end position="213"/>
    </location>
</feature>
<keyword evidence="4 13" id="KW-0813">Transport</keyword>
<comment type="subcellular location">
    <subcellularLocation>
        <location evidence="1">Cell membrane</location>
        <topology evidence="1">Multi-pass membrane protein</topology>
    </subcellularLocation>
</comment>
<keyword evidence="5 13" id="KW-1003">Cell membrane</keyword>
<organism evidence="15 16">
    <name type="scientific">Marinobacter shengliensis</name>
    <dbReference type="NCBI Taxonomy" id="1389223"/>
    <lineage>
        <taxon>Bacteria</taxon>
        <taxon>Pseudomonadati</taxon>
        <taxon>Pseudomonadota</taxon>
        <taxon>Gammaproteobacteria</taxon>
        <taxon>Pseudomonadales</taxon>
        <taxon>Marinobacteraceae</taxon>
        <taxon>Marinobacter</taxon>
    </lineage>
</organism>
<gene>
    <name evidence="13 15" type="primary">flhB</name>
    <name evidence="15" type="ORF">ACE05E_13025</name>
</gene>
<keyword evidence="10 13" id="KW-0472">Membrane</keyword>
<proteinExistence type="inferred from homology"/>
<evidence type="ECO:0000256" key="14">
    <source>
        <dbReference type="SAM" id="MobiDB-lite"/>
    </source>
</evidence>
<evidence type="ECO:0000256" key="12">
    <source>
        <dbReference type="ARBA" id="ARBA00025078"/>
    </source>
</evidence>
<evidence type="ECO:0000256" key="13">
    <source>
        <dbReference type="RuleBase" id="RU364091"/>
    </source>
</evidence>
<dbReference type="InterPro" id="IPR006136">
    <property type="entry name" value="FlhB"/>
</dbReference>
<sequence length="378" mass="41681">MAEENDNSQEKTEEPTPRRLEKAKEDGQTARSKELATMAVLLAGAGGLLMFGGSLGNTLEGIMRDAFVIERAAIYDTRHMSVQLILSAKEAAFALSPILIMLLVAAVAGSIGIGGLLFSGKAIAPKLNRIDPIKGLGRMFSMRSLIELVKAIAKVGLVLSVAILILNLRTEDLLAIAEEPIVPAMAHVVWTLGWSFLILSCATIVIAMIDVPFQIYDHQKKLRMTKQEVKDEYKDTEGKPEVKGKIRQLQREMAQRRMMQDVPTADVVITNPTHYAVALKYNQDSMGAPVVVAKGADEIAFKIMEIAREHKVEILRAPPLTRAVYHNTDVGQEIPDGLYMAIAQVLAYVFQLRQFRKGRGAKPGMPDFPIPPEMRRDI</sequence>
<evidence type="ECO:0000256" key="4">
    <source>
        <dbReference type="ARBA" id="ARBA00022448"/>
    </source>
</evidence>
<comment type="similarity">
    <text evidence="2 13">Belongs to the type III secretion exporter family.</text>
</comment>
<keyword evidence="15" id="KW-0282">Flagellum</keyword>
<dbReference type="Pfam" id="PF01312">
    <property type="entry name" value="Bac_export_2"/>
    <property type="match status" value="1"/>
</dbReference>
<dbReference type="PRINTS" id="PR00950">
    <property type="entry name" value="TYPE3IMSPROT"/>
</dbReference>
<evidence type="ECO:0000256" key="11">
    <source>
        <dbReference type="ARBA" id="ARBA00023225"/>
    </source>
</evidence>
<feature type="transmembrane region" description="Helical" evidence="13">
    <location>
        <begin position="145"/>
        <end position="168"/>
    </location>
</feature>
<evidence type="ECO:0000256" key="9">
    <source>
        <dbReference type="ARBA" id="ARBA00022989"/>
    </source>
</evidence>
<dbReference type="InterPro" id="IPR006135">
    <property type="entry name" value="T3SS_substrate_exporter"/>
</dbReference>
<evidence type="ECO:0000313" key="16">
    <source>
        <dbReference type="Proteomes" id="UP001576762"/>
    </source>
</evidence>
<keyword evidence="6 13" id="KW-0812">Transmembrane</keyword>
<keyword evidence="7 13" id="KW-1005">Bacterial flagellum biogenesis</keyword>
<feature type="transmembrane region" description="Helical" evidence="13">
    <location>
        <begin position="35"/>
        <end position="55"/>
    </location>
</feature>
<comment type="caution">
    <text evidence="15">The sequence shown here is derived from an EMBL/GenBank/DDBJ whole genome shotgun (WGS) entry which is preliminary data.</text>
</comment>
<evidence type="ECO:0000256" key="3">
    <source>
        <dbReference type="ARBA" id="ARBA00021622"/>
    </source>
</evidence>
<keyword evidence="8 13" id="KW-0653">Protein transport</keyword>
<evidence type="ECO:0000256" key="5">
    <source>
        <dbReference type="ARBA" id="ARBA00022475"/>
    </source>
</evidence>
<evidence type="ECO:0000256" key="6">
    <source>
        <dbReference type="ARBA" id="ARBA00022692"/>
    </source>
</evidence>
<dbReference type="PANTHER" id="PTHR30531:SF12">
    <property type="entry name" value="FLAGELLAR BIOSYNTHETIC PROTEIN FLHB"/>
    <property type="match status" value="1"/>
</dbReference>
<dbReference type="NCBIfam" id="TIGR00328">
    <property type="entry name" value="flhB"/>
    <property type="match status" value="1"/>
</dbReference>
<keyword evidence="16" id="KW-1185">Reference proteome</keyword>
<keyword evidence="9 13" id="KW-1133">Transmembrane helix</keyword>
<evidence type="ECO:0000256" key="7">
    <source>
        <dbReference type="ARBA" id="ARBA00022795"/>
    </source>
</evidence>
<feature type="compositionally biased region" description="Basic and acidic residues" evidence="14">
    <location>
        <begin position="8"/>
        <end position="31"/>
    </location>
</feature>
<dbReference type="Proteomes" id="UP001576762">
    <property type="component" value="Unassembled WGS sequence"/>
</dbReference>
<evidence type="ECO:0000256" key="10">
    <source>
        <dbReference type="ARBA" id="ARBA00023136"/>
    </source>
</evidence>
<evidence type="ECO:0000256" key="2">
    <source>
        <dbReference type="ARBA" id="ARBA00010690"/>
    </source>
</evidence>
<dbReference type="Gene3D" id="6.10.250.2080">
    <property type="match status" value="1"/>
</dbReference>
<accession>A0ABV4W8X1</accession>
<evidence type="ECO:0000256" key="8">
    <source>
        <dbReference type="ARBA" id="ARBA00022927"/>
    </source>
</evidence>
<dbReference type="PANTHER" id="PTHR30531">
    <property type="entry name" value="FLAGELLAR BIOSYNTHETIC PROTEIN FLHB"/>
    <property type="match status" value="1"/>
</dbReference>
<name>A0ABV4W8X1_9GAMM</name>
<feature type="region of interest" description="Disordered" evidence="14">
    <location>
        <begin position="1"/>
        <end position="31"/>
    </location>
</feature>
<dbReference type="Gene3D" id="3.40.1690.10">
    <property type="entry name" value="secretion proteins EscU"/>
    <property type="match status" value="1"/>
</dbReference>
<dbReference type="InterPro" id="IPR029025">
    <property type="entry name" value="T3SS_substrate_exporter_C"/>
</dbReference>
<dbReference type="SUPFAM" id="SSF160544">
    <property type="entry name" value="EscU C-terminal domain-like"/>
    <property type="match status" value="1"/>
</dbReference>
<protein>
    <recommendedName>
        <fullName evidence="3 13">Flagellar biosynthetic protein FlhB</fullName>
    </recommendedName>
</protein>
<keyword evidence="15" id="KW-0966">Cell projection</keyword>
<keyword evidence="11 13" id="KW-1006">Bacterial flagellum protein export</keyword>
<comment type="function">
    <text evidence="12 13">Required for formation of the rod structure in the basal body of the flagellar apparatus. Together with FliI and FliH, may constitute the export apparatus of flagellin.</text>
</comment>
<evidence type="ECO:0000256" key="1">
    <source>
        <dbReference type="ARBA" id="ARBA00004651"/>
    </source>
</evidence>
<dbReference type="RefSeq" id="WP_342632226.1">
    <property type="nucleotide sequence ID" value="NZ_JBHFLD010000017.1"/>
</dbReference>
<keyword evidence="15" id="KW-0969">Cilium</keyword>
<reference evidence="15 16" key="1">
    <citation type="submission" date="2024-09" db="EMBL/GenBank/DDBJ databases">
        <title>Draft genome sequences of 6 high pH adapted Marinobacter shengliensis sp. isolated from Mariana forearc serpentinite mud volcanoes.</title>
        <authorList>
            <person name="Elkassas S."/>
            <person name="Serres M."/>
            <person name="Michael N."/>
            <person name="Amina P."/>
            <person name="Teodora Z."/>
            <person name="Julie H."/>
        </authorList>
    </citation>
    <scope>NUCLEOTIDE SEQUENCE [LARGE SCALE GENOMIC DNA]</scope>
    <source>
        <strain evidence="15 16">EB4</strain>
    </source>
</reference>
<dbReference type="EMBL" id="JBHFLD010000017">
    <property type="protein sequence ID" value="MFB2716403.1"/>
    <property type="molecule type" value="Genomic_DNA"/>
</dbReference>
<evidence type="ECO:0000313" key="15">
    <source>
        <dbReference type="EMBL" id="MFB2716403.1"/>
    </source>
</evidence>